<name>A0ABM3K5R4_BACDO</name>
<organism evidence="1 2">
    <name type="scientific">Bactrocera dorsalis</name>
    <name type="common">Oriental fruit fly</name>
    <name type="synonym">Dacus dorsalis</name>
    <dbReference type="NCBI Taxonomy" id="27457"/>
    <lineage>
        <taxon>Eukaryota</taxon>
        <taxon>Metazoa</taxon>
        <taxon>Ecdysozoa</taxon>
        <taxon>Arthropoda</taxon>
        <taxon>Hexapoda</taxon>
        <taxon>Insecta</taxon>
        <taxon>Pterygota</taxon>
        <taxon>Neoptera</taxon>
        <taxon>Endopterygota</taxon>
        <taxon>Diptera</taxon>
        <taxon>Brachycera</taxon>
        <taxon>Muscomorpha</taxon>
        <taxon>Tephritoidea</taxon>
        <taxon>Tephritidae</taxon>
        <taxon>Bactrocera</taxon>
        <taxon>Bactrocera</taxon>
    </lineage>
</organism>
<protein>
    <submittedName>
        <fullName evidence="2">Uncharacterized protein LOC125779501</fullName>
    </submittedName>
</protein>
<reference evidence="2" key="1">
    <citation type="submission" date="2025-08" db="UniProtKB">
        <authorList>
            <consortium name="RefSeq"/>
        </authorList>
    </citation>
    <scope>IDENTIFICATION</scope>
    <source>
        <tissue evidence="2">Adult</tissue>
    </source>
</reference>
<proteinExistence type="predicted"/>
<dbReference type="GeneID" id="125779501"/>
<dbReference type="RefSeq" id="XP_049316816.1">
    <property type="nucleotide sequence ID" value="XM_049460859.1"/>
</dbReference>
<sequence length="192" mass="22605">MSASELEDKVKAKRFRAAPTHRWSSEQTRSLLEEVRGEIKDRPESFEKPIAQKFYSKLSAKCPLLANINWKVMKSKMRYLKGIYMEAVKWRSQTGAGLIENGEEESVKDYIQNICPFFEILDEIFGLRKGMNPTVIIESSNIEILYEDCKVFFYLIKLMIFQIVARVHVYQPVLLFRPILHSQTFIYHWNCQ</sequence>
<gene>
    <name evidence="2" type="primary">LOC125779501</name>
</gene>
<evidence type="ECO:0000313" key="2">
    <source>
        <dbReference type="RefSeq" id="XP_049316816.1"/>
    </source>
</evidence>
<keyword evidence="1" id="KW-1185">Reference proteome</keyword>
<evidence type="ECO:0000313" key="1">
    <source>
        <dbReference type="Proteomes" id="UP001652620"/>
    </source>
</evidence>
<dbReference type="Proteomes" id="UP001652620">
    <property type="component" value="Chromosome 6"/>
</dbReference>
<accession>A0ABM3K5R4</accession>